<accession>A0ACB9RIC4</accession>
<name>A0ACB9RIC4_9MYRT</name>
<comment type="caution">
    <text evidence="1">The sequence shown here is derived from an EMBL/GenBank/DDBJ whole genome shotgun (WGS) entry which is preliminary data.</text>
</comment>
<gene>
    <name evidence="1" type="ORF">MLD38_015920</name>
</gene>
<sequence length="549" mass="61289">MGSLSKFKSNKHVLCRIILVLLLSCTPYSTNLSSRHSSSNILQSPPSVSTTFSLRSLVLDGYFEFDDLSYAAKDFGGRYHFLPSAVLHPKSVADVSATIKHVFELGTFSELTVAARGRGHSLQGQAQAHKGVVIQMESIKSHKMRVHSGKNPSVDVPGGELWINILYETLKHGLAPKSWTDYLHLTIGGTLSNGGISGQAFLHGPQIDNVQELEVVTGKGDIVTCSEKQNGDLFYGVLGGLGQYGIITRARISLGPSAERVKWIKMLYHEFSTFSMDQERLMFSKETFDYMEGFVIINRTGLLNNWRSSFGPKDPVRASQFSSDGKILYCLELAKYFNPNEYDIVEQGIEKSLSELNFIPSTLFQSEVSLVEFLDRVHISEMKLKEKGLWDVPHPWLNLLVPKSQISHFAEQVFGNIIADNNGAILIYPVNQSKWNNKTSLVTPDENVFYLVAFLSSAIPSASGNERLEQILAQNQKVLDFCSSMTTGCKQYLPHYSTQEDWQSHFGPKWEIVTRRKLEYDPLAILAPGQRIFQKSSSTVSTKAQVQAT</sequence>
<keyword evidence="2" id="KW-1185">Reference proteome</keyword>
<evidence type="ECO:0000313" key="2">
    <source>
        <dbReference type="Proteomes" id="UP001057402"/>
    </source>
</evidence>
<proteinExistence type="predicted"/>
<organism evidence="1 2">
    <name type="scientific">Melastoma candidum</name>
    <dbReference type="NCBI Taxonomy" id="119954"/>
    <lineage>
        <taxon>Eukaryota</taxon>
        <taxon>Viridiplantae</taxon>
        <taxon>Streptophyta</taxon>
        <taxon>Embryophyta</taxon>
        <taxon>Tracheophyta</taxon>
        <taxon>Spermatophyta</taxon>
        <taxon>Magnoliopsida</taxon>
        <taxon>eudicotyledons</taxon>
        <taxon>Gunneridae</taxon>
        <taxon>Pentapetalae</taxon>
        <taxon>rosids</taxon>
        <taxon>malvids</taxon>
        <taxon>Myrtales</taxon>
        <taxon>Melastomataceae</taxon>
        <taxon>Melastomatoideae</taxon>
        <taxon>Melastomateae</taxon>
        <taxon>Melastoma</taxon>
    </lineage>
</organism>
<dbReference type="EMBL" id="CM042883">
    <property type="protein sequence ID" value="KAI4378440.1"/>
    <property type="molecule type" value="Genomic_DNA"/>
</dbReference>
<dbReference type="Proteomes" id="UP001057402">
    <property type="component" value="Chromosome 4"/>
</dbReference>
<evidence type="ECO:0000313" key="1">
    <source>
        <dbReference type="EMBL" id="KAI4378440.1"/>
    </source>
</evidence>
<protein>
    <submittedName>
        <fullName evidence="1">Uncharacterized protein</fullName>
    </submittedName>
</protein>
<reference evidence="2" key="1">
    <citation type="journal article" date="2023" name="Front. Plant Sci.">
        <title>Chromosomal-level genome assembly of Melastoma candidum provides insights into trichome evolution.</title>
        <authorList>
            <person name="Zhong Y."/>
            <person name="Wu W."/>
            <person name="Sun C."/>
            <person name="Zou P."/>
            <person name="Liu Y."/>
            <person name="Dai S."/>
            <person name="Zhou R."/>
        </authorList>
    </citation>
    <scope>NUCLEOTIDE SEQUENCE [LARGE SCALE GENOMIC DNA]</scope>
</reference>